<gene>
    <name evidence="5" type="ORF">SAMN04488120_10787</name>
</gene>
<dbReference type="InterPro" id="IPR000330">
    <property type="entry name" value="SNF2_N"/>
</dbReference>
<accession>A0A1I2JF23</accession>
<dbReference type="STRING" id="1076937.SAMN04488120_10787"/>
<evidence type="ECO:0000259" key="4">
    <source>
        <dbReference type="PROSITE" id="PS51194"/>
    </source>
</evidence>
<dbReference type="InterPro" id="IPR049730">
    <property type="entry name" value="SNF2/RAD54-like_C"/>
</dbReference>
<dbReference type="SUPFAM" id="SSF52540">
    <property type="entry name" value="P-loop containing nucleoside triphosphate hydrolases"/>
    <property type="match status" value="2"/>
</dbReference>
<dbReference type="InterPro" id="IPR027417">
    <property type="entry name" value="P-loop_NTPase"/>
</dbReference>
<feature type="domain" description="Helicase ATP-binding" evidence="3">
    <location>
        <begin position="430"/>
        <end position="590"/>
    </location>
</feature>
<evidence type="ECO:0000313" key="6">
    <source>
        <dbReference type="Proteomes" id="UP000199771"/>
    </source>
</evidence>
<evidence type="ECO:0000256" key="1">
    <source>
        <dbReference type="ARBA" id="ARBA00022801"/>
    </source>
</evidence>
<dbReference type="GO" id="GO:0016787">
    <property type="term" value="F:hydrolase activity"/>
    <property type="evidence" value="ECO:0007669"/>
    <property type="project" value="UniProtKB-KW"/>
</dbReference>
<dbReference type="Pfam" id="PF00176">
    <property type="entry name" value="SNF2-rel_dom"/>
    <property type="match status" value="1"/>
</dbReference>
<organism evidence="5 6">
    <name type="scientific">Fontimonas thermophila</name>
    <dbReference type="NCBI Taxonomy" id="1076937"/>
    <lineage>
        <taxon>Bacteria</taxon>
        <taxon>Pseudomonadati</taxon>
        <taxon>Pseudomonadota</taxon>
        <taxon>Gammaproteobacteria</taxon>
        <taxon>Nevskiales</taxon>
        <taxon>Nevskiaceae</taxon>
        <taxon>Fontimonas</taxon>
    </lineage>
</organism>
<keyword evidence="2 5" id="KW-0067">ATP-binding</keyword>
<dbReference type="CDD" id="cd18012">
    <property type="entry name" value="DEXQc_arch_SWI2_SNF2"/>
    <property type="match status" value="1"/>
</dbReference>
<dbReference type="Pfam" id="PF00271">
    <property type="entry name" value="Helicase_C"/>
    <property type="match status" value="1"/>
</dbReference>
<dbReference type="Gene3D" id="3.40.50.300">
    <property type="entry name" value="P-loop containing nucleotide triphosphate hydrolases"/>
    <property type="match status" value="1"/>
</dbReference>
<dbReference type="AlphaFoldDB" id="A0A1I2JF23"/>
<dbReference type="RefSeq" id="WP_091533859.1">
    <property type="nucleotide sequence ID" value="NZ_FOOC01000007.1"/>
</dbReference>
<dbReference type="SMART" id="SM00487">
    <property type="entry name" value="DEXDc"/>
    <property type="match status" value="1"/>
</dbReference>
<keyword evidence="1" id="KW-0378">Hydrolase</keyword>
<dbReference type="GO" id="GO:0005524">
    <property type="term" value="F:ATP binding"/>
    <property type="evidence" value="ECO:0007669"/>
    <property type="project" value="InterPro"/>
</dbReference>
<protein>
    <submittedName>
        <fullName evidence="5">Helicase conserved C-terminal domain-containing protein</fullName>
    </submittedName>
</protein>
<name>A0A1I2JF23_9GAMM</name>
<dbReference type="InterPro" id="IPR038718">
    <property type="entry name" value="SNF2-like_sf"/>
</dbReference>
<dbReference type="PROSITE" id="PS51192">
    <property type="entry name" value="HELICASE_ATP_BIND_1"/>
    <property type="match status" value="1"/>
</dbReference>
<proteinExistence type="predicted"/>
<dbReference type="Gene3D" id="3.40.50.10810">
    <property type="entry name" value="Tandem AAA-ATPase domain"/>
    <property type="match status" value="1"/>
</dbReference>
<keyword evidence="2 5" id="KW-0347">Helicase</keyword>
<dbReference type="PANTHER" id="PTHR10799">
    <property type="entry name" value="SNF2/RAD54 HELICASE FAMILY"/>
    <property type="match status" value="1"/>
</dbReference>
<dbReference type="SMART" id="SM00490">
    <property type="entry name" value="HELICc"/>
    <property type="match status" value="1"/>
</dbReference>
<evidence type="ECO:0000313" key="5">
    <source>
        <dbReference type="EMBL" id="SFF53442.1"/>
    </source>
</evidence>
<reference evidence="5 6" key="1">
    <citation type="submission" date="2016-10" db="EMBL/GenBank/DDBJ databases">
        <authorList>
            <person name="de Groot N.N."/>
        </authorList>
    </citation>
    <scope>NUCLEOTIDE SEQUENCE [LARGE SCALE GENOMIC DNA]</scope>
    <source>
        <strain evidence="5 6">DSM 23609</strain>
    </source>
</reference>
<dbReference type="InterPro" id="IPR001650">
    <property type="entry name" value="Helicase_C-like"/>
</dbReference>
<feature type="domain" description="Helicase C-terminal" evidence="4">
    <location>
        <begin position="715"/>
        <end position="875"/>
    </location>
</feature>
<keyword evidence="2 5" id="KW-0547">Nucleotide-binding</keyword>
<evidence type="ECO:0000259" key="3">
    <source>
        <dbReference type="PROSITE" id="PS51192"/>
    </source>
</evidence>
<dbReference type="Proteomes" id="UP000199771">
    <property type="component" value="Unassembled WGS sequence"/>
</dbReference>
<dbReference type="EMBL" id="FOOC01000007">
    <property type="protein sequence ID" value="SFF53442.1"/>
    <property type="molecule type" value="Genomic_DNA"/>
</dbReference>
<keyword evidence="6" id="KW-1185">Reference proteome</keyword>
<dbReference type="PROSITE" id="PS51194">
    <property type="entry name" value="HELICASE_CTER"/>
    <property type="match status" value="1"/>
</dbReference>
<dbReference type="GO" id="GO:0004386">
    <property type="term" value="F:helicase activity"/>
    <property type="evidence" value="ECO:0007669"/>
    <property type="project" value="UniProtKB-KW"/>
</dbReference>
<dbReference type="InterPro" id="IPR014001">
    <property type="entry name" value="Helicase_ATP-bd"/>
</dbReference>
<sequence length="881" mass="98592">MPAPALLALLAGSNWPRLFERRALRQGSDYARRNAVTQMEFDSHGEQLCITAQVRDGDTAHHCRIDVQQQAMAPLCIGMRCDCADGQQCGHCAAALLTAVARLREPVPLILEEPQLATPTDADSPLHHLPKPVLRLRSEHLAVRTHRALAPRIGVARLYFDYDGHRVPADEHARAPLTGAESPRIERLRVAEGEIAERLRHFNLVRADHLLGLYLDDAELARFSISDYVLERGAGRAASPQHLGNVLPRLAAAGFALEFDDGFPVELLPAPEAWHLDVRDHGDAWFDVALGIEIAGERIDLLPVLRHLLADPAFPRTPAPNEPEDAVWLAALDERRRVPLPLRRLRALIEPLAEWLTHSPEHRPHPAESSLRLRLPQTAILDELPLDPRGGEALRARLQAFATPRPPQPPAPGFRAHLRPYQQQGLAWLGALAEAGLGGILADDMGLGKTLQILAHVWTERAHNRLRGPVLIVVPTSLVANWREEVRRFAPELRMLVLHGPDRRELYAQIAHHDLVITTYPLLARDHERLRAHSFDLLVLDEAQTIKNARTQTAQIVRRLRVKRRLAVTGTPLENHLGELWAQLDAVEPGLLGSERQFNLLYRIPIEKHANQARQQRLNRRIAPLILRRRKEDVAPELPPRTEILRRIDLDGRQRDLYESLRIIQERRVRAAIAEHGLAQSGIVVLDALLKLRQVCCDPRLVKLEGAGAVRESAKLEHLLELLDELIAENRRVLVFSQFTAMLALIAQALRARDIRFLELTGQTRDRGALVERFQRGDVPVFLISLKAGGVGLNLTAADTVIHYDPWWNPAVEAQAADRAHRIGQDKPVFVYKLICSGTVEEKIQAMQARKAALAHSVLTEGTRQHAGLDEAELDALLSAI</sequence>
<dbReference type="CDD" id="cd18793">
    <property type="entry name" value="SF2_C_SNF"/>
    <property type="match status" value="1"/>
</dbReference>
<dbReference type="OrthoDB" id="9760715at2"/>
<evidence type="ECO:0000256" key="2">
    <source>
        <dbReference type="ARBA" id="ARBA00022806"/>
    </source>
</evidence>